<evidence type="ECO:0000313" key="2">
    <source>
        <dbReference type="Proteomes" id="UP000566819"/>
    </source>
</evidence>
<dbReference type="AlphaFoldDB" id="A0A8H4R7E8"/>
<reference evidence="1 2" key="1">
    <citation type="submission" date="2020-03" db="EMBL/GenBank/DDBJ databases">
        <title>Draft Genome Sequence of Cudoniella acicularis.</title>
        <authorList>
            <person name="Buettner E."/>
            <person name="Kellner H."/>
        </authorList>
    </citation>
    <scope>NUCLEOTIDE SEQUENCE [LARGE SCALE GENOMIC DNA]</scope>
    <source>
        <strain evidence="1 2">DSM 108380</strain>
    </source>
</reference>
<gene>
    <name evidence="1" type="ORF">G7Y89_g13160</name>
</gene>
<proteinExistence type="predicted"/>
<dbReference type="Gene3D" id="3.90.1200.10">
    <property type="match status" value="1"/>
</dbReference>
<evidence type="ECO:0000313" key="1">
    <source>
        <dbReference type="EMBL" id="KAF4625009.1"/>
    </source>
</evidence>
<keyword evidence="2" id="KW-1185">Reference proteome</keyword>
<dbReference type="InterPro" id="IPR011009">
    <property type="entry name" value="Kinase-like_dom_sf"/>
</dbReference>
<dbReference type="EMBL" id="JAAMPI010001489">
    <property type="protein sequence ID" value="KAF4625009.1"/>
    <property type="molecule type" value="Genomic_DNA"/>
</dbReference>
<accession>A0A8H4R7E8</accession>
<dbReference type="OrthoDB" id="2906425at2759"/>
<organism evidence="1 2">
    <name type="scientific">Cudoniella acicularis</name>
    <dbReference type="NCBI Taxonomy" id="354080"/>
    <lineage>
        <taxon>Eukaryota</taxon>
        <taxon>Fungi</taxon>
        <taxon>Dikarya</taxon>
        <taxon>Ascomycota</taxon>
        <taxon>Pezizomycotina</taxon>
        <taxon>Leotiomycetes</taxon>
        <taxon>Helotiales</taxon>
        <taxon>Tricladiaceae</taxon>
        <taxon>Cudoniella</taxon>
    </lineage>
</organism>
<evidence type="ECO:0008006" key="3">
    <source>
        <dbReference type="Google" id="ProtNLM"/>
    </source>
</evidence>
<comment type="caution">
    <text evidence="1">The sequence shown here is derived from an EMBL/GenBank/DDBJ whole genome shotgun (WGS) entry which is preliminary data.</text>
</comment>
<dbReference type="PANTHER" id="PTHR21310">
    <property type="entry name" value="AMINOGLYCOSIDE PHOSPHOTRANSFERASE-RELATED-RELATED"/>
    <property type="match status" value="1"/>
</dbReference>
<dbReference type="SUPFAM" id="SSF56112">
    <property type="entry name" value="Protein kinase-like (PK-like)"/>
    <property type="match status" value="1"/>
</dbReference>
<dbReference type="Proteomes" id="UP000566819">
    <property type="component" value="Unassembled WGS sequence"/>
</dbReference>
<sequence>MSDILQRWTTHEREYIDYGDKFVKRSLAPDEYDKRIVDPYHYSSLNMRRLQNEADCLNFLARETPIPVPKVLAAYERNGSFTLETEHIDGILMQDLEPEERVKVMPQIRLYLQMLHRLRSDRMGGPSGIICPPQAVVSRPDGCRSWSQANISTSNLVFCHRDLSQSNLFFHRTTLKLLAIGDWEYGGFYPESHELPFFESPVKSGIQVKTIFGIKEIKKFWEKVAVELVTAEDSEGVNPRSVRANRSQRE</sequence>
<protein>
    <recommendedName>
        <fullName evidence="3">Aminoglycoside phosphotransferase domain-containing protein</fullName>
    </recommendedName>
</protein>
<name>A0A8H4R7E8_9HELO</name>
<dbReference type="InterPro" id="IPR051678">
    <property type="entry name" value="AGP_Transferase"/>
</dbReference>
<dbReference type="PANTHER" id="PTHR21310:SF15">
    <property type="entry name" value="AMINOGLYCOSIDE PHOSPHOTRANSFERASE DOMAIN-CONTAINING PROTEIN"/>
    <property type="match status" value="1"/>
</dbReference>